<dbReference type="Gene3D" id="3.30.1360.40">
    <property type="match status" value="1"/>
</dbReference>
<evidence type="ECO:0000313" key="5">
    <source>
        <dbReference type="EMBL" id="SOC80415.1"/>
    </source>
</evidence>
<dbReference type="GO" id="GO:0016787">
    <property type="term" value="F:hydrolase activity"/>
    <property type="evidence" value="ECO:0007669"/>
    <property type="project" value="UniProtKB-KW"/>
</dbReference>
<keyword evidence="2" id="KW-0378">Hydrolase</keyword>
<dbReference type="GO" id="GO:0005524">
    <property type="term" value="F:ATP binding"/>
    <property type="evidence" value="ECO:0007669"/>
    <property type="project" value="UniProtKB-KW"/>
</dbReference>
<dbReference type="AlphaFoldDB" id="A0A285X523"/>
<evidence type="ECO:0000256" key="1">
    <source>
        <dbReference type="ARBA" id="ARBA00022741"/>
    </source>
</evidence>
<dbReference type="Proteomes" id="UP000219193">
    <property type="component" value="Unassembled WGS sequence"/>
</dbReference>
<feature type="domain" description="Carboxyltransferase" evidence="4">
    <location>
        <begin position="5"/>
        <end position="206"/>
    </location>
</feature>
<protein>
    <submittedName>
        <fullName evidence="5">Inhibitor of KinA</fullName>
    </submittedName>
</protein>
<dbReference type="EMBL" id="OCMF01000002">
    <property type="protein sequence ID" value="SOC80415.1"/>
    <property type="molecule type" value="Genomic_DNA"/>
</dbReference>
<evidence type="ECO:0000256" key="3">
    <source>
        <dbReference type="ARBA" id="ARBA00022840"/>
    </source>
</evidence>
<dbReference type="Gene3D" id="2.40.100.10">
    <property type="entry name" value="Cyclophilin-like"/>
    <property type="match status" value="1"/>
</dbReference>
<evidence type="ECO:0000259" key="4">
    <source>
        <dbReference type="SMART" id="SM00796"/>
    </source>
</evidence>
<keyword evidence="1" id="KW-0547">Nucleotide-binding</keyword>
<dbReference type="RefSeq" id="WP_097056187.1">
    <property type="nucleotide sequence ID" value="NZ_OCMF01000002.1"/>
</dbReference>
<keyword evidence="6" id="KW-1185">Reference proteome</keyword>
<dbReference type="SUPFAM" id="SSF50891">
    <property type="entry name" value="Cyclophilin-like"/>
    <property type="match status" value="1"/>
</dbReference>
<dbReference type="PANTHER" id="PTHR34698:SF2">
    <property type="entry name" value="5-OXOPROLINASE SUBUNIT B"/>
    <property type="match status" value="1"/>
</dbReference>
<sequence length="243" mass="28102">MQEFPKISRMGERAILLQFEPEISEKVLKKVLAYQKILQEKILKEGVEVINTYNSLLITYNTAIEITYDGFLQLKEELERTKIQDNFKSHLFHIPVCYDQKFGIDLQEISQAKELQIREIIGLHSTALYTVYFTGFLPGFLYLGGLPEELHFSRREHPRLEVPKGAVGIGEKQTGIYPQKSPGGWNIIGNSPVPLFDPYLDPPCEIKAGDKMRFYEVSLEEHQEILEVVEKGEFKFRKEEYDG</sequence>
<dbReference type="InterPro" id="IPR010016">
    <property type="entry name" value="PxpB"/>
</dbReference>
<keyword evidence="3" id="KW-0067">ATP-binding</keyword>
<gene>
    <name evidence="5" type="ORF">SAMN06296241_1964</name>
</gene>
<dbReference type="SMART" id="SM00796">
    <property type="entry name" value="AHS1"/>
    <property type="match status" value="1"/>
</dbReference>
<dbReference type="PANTHER" id="PTHR34698">
    <property type="entry name" value="5-OXOPROLINASE SUBUNIT B"/>
    <property type="match status" value="1"/>
</dbReference>
<reference evidence="6" key="1">
    <citation type="submission" date="2017-09" db="EMBL/GenBank/DDBJ databases">
        <authorList>
            <person name="Varghese N."/>
            <person name="Submissions S."/>
        </authorList>
    </citation>
    <scope>NUCLEOTIDE SEQUENCE [LARGE SCALE GENOMIC DNA]</scope>
    <source>
        <strain evidence="6">CGMCC 1.12641</strain>
    </source>
</reference>
<evidence type="ECO:0000256" key="2">
    <source>
        <dbReference type="ARBA" id="ARBA00022801"/>
    </source>
</evidence>
<name>A0A285X523_9FLAO</name>
<dbReference type="Pfam" id="PF02682">
    <property type="entry name" value="CT_C_D"/>
    <property type="match status" value="1"/>
</dbReference>
<dbReference type="NCBIfam" id="TIGR00370">
    <property type="entry name" value="5-oxoprolinase subunit PxpB"/>
    <property type="match status" value="1"/>
</dbReference>
<evidence type="ECO:0000313" key="6">
    <source>
        <dbReference type="Proteomes" id="UP000219193"/>
    </source>
</evidence>
<dbReference type="InterPro" id="IPR029000">
    <property type="entry name" value="Cyclophilin-like_dom_sf"/>
</dbReference>
<proteinExistence type="predicted"/>
<dbReference type="OrthoDB" id="9778567at2"/>
<dbReference type="InterPro" id="IPR003833">
    <property type="entry name" value="CT_C_D"/>
</dbReference>
<dbReference type="SUPFAM" id="SSF160467">
    <property type="entry name" value="PH0987 N-terminal domain-like"/>
    <property type="match status" value="1"/>
</dbReference>
<organism evidence="5 6">
    <name type="scientific">Salinimicrobium sediminis</name>
    <dbReference type="NCBI Taxonomy" id="1343891"/>
    <lineage>
        <taxon>Bacteria</taxon>
        <taxon>Pseudomonadati</taxon>
        <taxon>Bacteroidota</taxon>
        <taxon>Flavobacteriia</taxon>
        <taxon>Flavobacteriales</taxon>
        <taxon>Flavobacteriaceae</taxon>
        <taxon>Salinimicrobium</taxon>
    </lineage>
</organism>
<accession>A0A285X523</accession>